<dbReference type="EMBL" id="JAHUTJ010003678">
    <property type="protein sequence ID" value="MED6265686.1"/>
    <property type="molecule type" value="Genomic_DNA"/>
</dbReference>
<evidence type="ECO:0000256" key="2">
    <source>
        <dbReference type="PROSITE-ProRule" id="PRU00059"/>
    </source>
</evidence>
<gene>
    <name evidence="4" type="primary">SEZ6L_2</name>
    <name evidence="4" type="ORF">CHARACLAT_028089</name>
</gene>
<proteinExistence type="predicted"/>
<dbReference type="InterPro" id="IPR052129">
    <property type="entry name" value="Spermadhesin-Link_domain"/>
</dbReference>
<dbReference type="Proteomes" id="UP001352852">
    <property type="component" value="Unassembled WGS sequence"/>
</dbReference>
<sequence>MVLDRKRVACPLQIGGKFLPEVEEFKYLGVLFTTQCGGDLTGPGGVILSPNWPEWYGEGEDCSWRIHVGEDKRVLLDVQLLNISDSDMLTFTDGDEVTTRILGRYVGGSSPFKLSSSTPDLTVSFHSDPAGLVFGKGEGFIINYMGESKGVCRAASSTQSG</sequence>
<feature type="domain" description="CUB" evidence="3">
    <location>
        <begin position="36"/>
        <end position="147"/>
    </location>
</feature>
<accession>A0ABU7CRW0</accession>
<dbReference type="PANTHER" id="PTHR46908">
    <property type="entry name" value="CUBILIN-LIKE PROTEIN"/>
    <property type="match status" value="1"/>
</dbReference>
<dbReference type="CDD" id="cd00041">
    <property type="entry name" value="CUB"/>
    <property type="match status" value="1"/>
</dbReference>
<dbReference type="InterPro" id="IPR000859">
    <property type="entry name" value="CUB_dom"/>
</dbReference>
<dbReference type="Gene3D" id="2.60.120.290">
    <property type="entry name" value="Spermadhesin, CUB domain"/>
    <property type="match status" value="1"/>
</dbReference>
<name>A0ABU7CRW0_9TELE</name>
<evidence type="ECO:0000313" key="5">
    <source>
        <dbReference type="Proteomes" id="UP001352852"/>
    </source>
</evidence>
<keyword evidence="5" id="KW-1185">Reference proteome</keyword>
<dbReference type="Pfam" id="PF00431">
    <property type="entry name" value="CUB"/>
    <property type="match status" value="1"/>
</dbReference>
<protein>
    <submittedName>
        <fullName evidence="4">Seizure 6-like protein</fullName>
    </submittedName>
</protein>
<evidence type="ECO:0000259" key="3">
    <source>
        <dbReference type="PROSITE" id="PS01180"/>
    </source>
</evidence>
<evidence type="ECO:0000256" key="1">
    <source>
        <dbReference type="ARBA" id="ARBA00023157"/>
    </source>
</evidence>
<dbReference type="SUPFAM" id="SSF49854">
    <property type="entry name" value="Spermadhesin, CUB domain"/>
    <property type="match status" value="1"/>
</dbReference>
<organism evidence="4 5">
    <name type="scientific">Characodon lateralis</name>
    <dbReference type="NCBI Taxonomy" id="208331"/>
    <lineage>
        <taxon>Eukaryota</taxon>
        <taxon>Metazoa</taxon>
        <taxon>Chordata</taxon>
        <taxon>Craniata</taxon>
        <taxon>Vertebrata</taxon>
        <taxon>Euteleostomi</taxon>
        <taxon>Actinopterygii</taxon>
        <taxon>Neopterygii</taxon>
        <taxon>Teleostei</taxon>
        <taxon>Neoteleostei</taxon>
        <taxon>Acanthomorphata</taxon>
        <taxon>Ovalentaria</taxon>
        <taxon>Atherinomorphae</taxon>
        <taxon>Cyprinodontiformes</taxon>
        <taxon>Goodeidae</taxon>
        <taxon>Characodon</taxon>
    </lineage>
</organism>
<comment type="caution">
    <text evidence="2">Lacks conserved residue(s) required for the propagation of feature annotation.</text>
</comment>
<dbReference type="PANTHER" id="PTHR46908:SF8">
    <property type="entry name" value="C-TYPE LECTIN DOMAIN-CONTAINING PROTEIN"/>
    <property type="match status" value="1"/>
</dbReference>
<keyword evidence="1" id="KW-1015">Disulfide bond</keyword>
<reference evidence="4 5" key="1">
    <citation type="submission" date="2021-06" db="EMBL/GenBank/DDBJ databases">
        <authorList>
            <person name="Palmer J.M."/>
        </authorList>
    </citation>
    <scope>NUCLEOTIDE SEQUENCE [LARGE SCALE GENOMIC DNA]</scope>
    <source>
        <strain evidence="4 5">CL_MEX2019</strain>
        <tissue evidence="4">Muscle</tissue>
    </source>
</reference>
<evidence type="ECO:0000313" key="4">
    <source>
        <dbReference type="EMBL" id="MED6265686.1"/>
    </source>
</evidence>
<dbReference type="SMART" id="SM00042">
    <property type="entry name" value="CUB"/>
    <property type="match status" value="1"/>
</dbReference>
<comment type="caution">
    <text evidence="4">The sequence shown here is derived from an EMBL/GenBank/DDBJ whole genome shotgun (WGS) entry which is preliminary data.</text>
</comment>
<dbReference type="PROSITE" id="PS01180">
    <property type="entry name" value="CUB"/>
    <property type="match status" value="1"/>
</dbReference>
<dbReference type="InterPro" id="IPR035914">
    <property type="entry name" value="Sperma_CUB_dom_sf"/>
</dbReference>